<dbReference type="AlphaFoldDB" id="A0A5B3GYM0"/>
<comment type="caution">
    <text evidence="2">The sequence shown here is derived from an EMBL/GenBank/DDBJ whole genome shotgun (WGS) entry which is preliminary data.</text>
</comment>
<dbReference type="RefSeq" id="WP_149880910.1">
    <property type="nucleotide sequence ID" value="NZ_JAHOOA010000011.1"/>
</dbReference>
<sequence>MVFNMRWFILFSILVSGLHAYSQNPYPQEYDGYRSWSTFNQDTVRYLQYNWGLKVVGVYNDVPLSDFFDVFELPICDVEIRCTTPGGRAEVGYIQFWLRPYEKAYKEWKESGEYSSKYNIIVYSILPEIDKYSMLYEDLQPYIPSLKRDGITIVPWKDSYKEVLGSFIASGIRYLYGV</sequence>
<dbReference type="EMBL" id="VVXH01000006">
    <property type="protein sequence ID" value="KAA2378838.1"/>
    <property type="molecule type" value="Genomic_DNA"/>
</dbReference>
<evidence type="ECO:0000313" key="2">
    <source>
        <dbReference type="EMBL" id="KAA2378838.1"/>
    </source>
</evidence>
<feature type="chain" id="PRO_5024279379" evidence="1">
    <location>
        <begin position="21"/>
        <end position="178"/>
    </location>
</feature>
<keyword evidence="1" id="KW-0732">Signal</keyword>
<dbReference type="Proteomes" id="UP000322940">
    <property type="component" value="Unassembled WGS sequence"/>
</dbReference>
<reference evidence="2 3" key="1">
    <citation type="journal article" date="2019" name="Nat. Med.">
        <title>A library of human gut bacterial isolates paired with longitudinal multiomics data enables mechanistic microbiome research.</title>
        <authorList>
            <person name="Poyet M."/>
            <person name="Groussin M."/>
            <person name="Gibbons S.M."/>
            <person name="Avila-Pacheco J."/>
            <person name="Jiang X."/>
            <person name="Kearney S.M."/>
            <person name="Perrotta A.R."/>
            <person name="Berdy B."/>
            <person name="Zhao S."/>
            <person name="Lieberman T.D."/>
            <person name="Swanson P.K."/>
            <person name="Smith M."/>
            <person name="Roesemann S."/>
            <person name="Alexander J.E."/>
            <person name="Rich S.A."/>
            <person name="Livny J."/>
            <person name="Vlamakis H."/>
            <person name="Clish C."/>
            <person name="Bullock K."/>
            <person name="Deik A."/>
            <person name="Scott J."/>
            <person name="Pierce K.A."/>
            <person name="Xavier R.J."/>
            <person name="Alm E.J."/>
        </authorList>
    </citation>
    <scope>NUCLEOTIDE SEQUENCE [LARGE SCALE GENOMIC DNA]</scope>
    <source>
        <strain evidence="2 3">BIOML-A266</strain>
    </source>
</reference>
<organism evidence="2 3">
    <name type="scientific">Alistipes onderdonkii</name>
    <dbReference type="NCBI Taxonomy" id="328813"/>
    <lineage>
        <taxon>Bacteria</taxon>
        <taxon>Pseudomonadati</taxon>
        <taxon>Bacteroidota</taxon>
        <taxon>Bacteroidia</taxon>
        <taxon>Bacteroidales</taxon>
        <taxon>Rikenellaceae</taxon>
        <taxon>Alistipes</taxon>
    </lineage>
</organism>
<evidence type="ECO:0000256" key="1">
    <source>
        <dbReference type="SAM" id="SignalP"/>
    </source>
</evidence>
<accession>A0A5B3GYM0</accession>
<proteinExistence type="predicted"/>
<protein>
    <submittedName>
        <fullName evidence="2">Uncharacterized protein</fullName>
    </submittedName>
</protein>
<feature type="signal peptide" evidence="1">
    <location>
        <begin position="1"/>
        <end position="20"/>
    </location>
</feature>
<evidence type="ECO:0000313" key="3">
    <source>
        <dbReference type="Proteomes" id="UP000322940"/>
    </source>
</evidence>
<gene>
    <name evidence="2" type="ORF">F2Y10_07155</name>
</gene>
<name>A0A5B3GYM0_9BACT</name>